<comment type="caution">
    <text evidence="1">The sequence shown here is derived from an EMBL/GenBank/DDBJ whole genome shotgun (WGS) entry which is preliminary data.</text>
</comment>
<sequence length="79" mass="9366">MVTHTFGRFESRYHNREEWVNYDDDAVEIDGQFIKAETLFEKVAEGKIKKMIAPESLETKRIIERTFKQIKKGSYADHN</sequence>
<organism evidence="1 2">
    <name type="scientific">Labilibaculum manganireducens</name>
    <dbReference type="NCBI Taxonomy" id="1940525"/>
    <lineage>
        <taxon>Bacteria</taxon>
        <taxon>Pseudomonadati</taxon>
        <taxon>Bacteroidota</taxon>
        <taxon>Bacteroidia</taxon>
        <taxon>Marinilabiliales</taxon>
        <taxon>Marinifilaceae</taxon>
        <taxon>Labilibaculum</taxon>
    </lineage>
</organism>
<dbReference type="Proteomes" id="UP000233618">
    <property type="component" value="Unassembled WGS sequence"/>
</dbReference>
<name>A0A2N3IGB0_9BACT</name>
<dbReference type="AlphaFoldDB" id="A0A2N3IGB0"/>
<dbReference type="RefSeq" id="WP_101307775.1">
    <property type="nucleotide sequence ID" value="NZ_MVDE01000001.1"/>
</dbReference>
<keyword evidence="2" id="KW-1185">Reference proteome</keyword>
<dbReference type="EMBL" id="MVDE01000001">
    <property type="protein sequence ID" value="PKQ69364.1"/>
    <property type="molecule type" value="Genomic_DNA"/>
</dbReference>
<evidence type="ECO:0000313" key="1">
    <source>
        <dbReference type="EMBL" id="PKQ69364.1"/>
    </source>
</evidence>
<protein>
    <submittedName>
        <fullName evidence="1">Uncharacterized protein</fullName>
    </submittedName>
</protein>
<gene>
    <name evidence="1" type="ORF">BZG01_00050</name>
</gene>
<evidence type="ECO:0000313" key="2">
    <source>
        <dbReference type="Proteomes" id="UP000233618"/>
    </source>
</evidence>
<reference evidence="1 2" key="1">
    <citation type="journal article" date="2017" name="Front. Microbiol.">
        <title>Labilibaculum manganireducens gen. nov., sp. nov. and Labilibaculum filiforme sp. nov., Novel Bacteroidetes Isolated from Subsurface Sediments of the Baltic Sea.</title>
        <authorList>
            <person name="Vandieken V."/>
            <person name="Marshall I.P."/>
            <person name="Niemann H."/>
            <person name="Engelen B."/>
            <person name="Cypionka H."/>
        </authorList>
    </citation>
    <scope>NUCLEOTIDE SEQUENCE [LARGE SCALE GENOMIC DNA]</scope>
    <source>
        <strain evidence="1 2">59.10-2M</strain>
    </source>
</reference>
<accession>A0A2N3IGB0</accession>
<proteinExistence type="predicted"/>